<dbReference type="AlphaFoldDB" id="A0A0D5BYX3"/>
<dbReference type="KEGG" id="nin:NADRNF5_0049"/>
<proteinExistence type="predicted"/>
<dbReference type="Proteomes" id="UP000032408">
    <property type="component" value="Chromosome"/>
</dbReference>
<organism evidence="1 2">
    <name type="scientific">Nitrosopumilus adriaticus</name>
    <dbReference type="NCBI Taxonomy" id="1580092"/>
    <lineage>
        <taxon>Archaea</taxon>
        <taxon>Nitrososphaerota</taxon>
        <taxon>Nitrososphaeria</taxon>
        <taxon>Nitrosopumilales</taxon>
        <taxon>Nitrosopumilaceae</taxon>
        <taxon>Nitrosopumilus</taxon>
    </lineage>
</organism>
<dbReference type="GeneID" id="24819306"/>
<accession>A0A0D5BYX3</accession>
<evidence type="ECO:0000313" key="1">
    <source>
        <dbReference type="EMBL" id="AJW69749.1"/>
    </source>
</evidence>
<name>A0A0D5BYX3_9ARCH</name>
<reference evidence="2" key="1">
    <citation type="submission" date="2015-03" db="EMBL/GenBank/DDBJ databases">
        <title>Characterization of two novel Thaumarchaeota isolated from the Northern Adriatic Sea.</title>
        <authorList>
            <person name="Bayer B."/>
            <person name="Vojvoda J."/>
            <person name="Offre P."/>
            <person name="Srivastava A."/>
            <person name="Elisabeth N."/>
            <person name="Garcia J.A.L."/>
            <person name="Schleper C."/>
            <person name="Herndl G.J."/>
        </authorList>
    </citation>
    <scope>NUCLEOTIDE SEQUENCE [LARGE SCALE GENOMIC DNA]</scope>
    <source>
        <strain evidence="2">NF5</strain>
    </source>
</reference>
<gene>
    <name evidence="1" type="ORF">NADRNF5_0049</name>
</gene>
<evidence type="ECO:0000313" key="2">
    <source>
        <dbReference type="Proteomes" id="UP000032408"/>
    </source>
</evidence>
<dbReference type="EMBL" id="CP011070">
    <property type="protein sequence ID" value="AJW69749.1"/>
    <property type="molecule type" value="Genomic_DNA"/>
</dbReference>
<dbReference type="RefSeq" id="WP_048114466.1">
    <property type="nucleotide sequence ID" value="NZ_CP011070.1"/>
</dbReference>
<reference evidence="1 2" key="2">
    <citation type="journal article" date="2016" name="ISME J.">
        <title>Physiological and genomic characterization of two novel marine thaumarchaeal strains indicates niche differentiation.</title>
        <authorList>
            <person name="Bayer B."/>
            <person name="Vojvoda J."/>
            <person name="Offre P."/>
            <person name="Alves R.J."/>
            <person name="Elisabeth N.H."/>
            <person name="Garcia J.A."/>
            <person name="Volland J.M."/>
            <person name="Srivastava A."/>
            <person name="Schleper C."/>
            <person name="Herndl G.J."/>
        </authorList>
    </citation>
    <scope>NUCLEOTIDE SEQUENCE [LARGE SCALE GENOMIC DNA]</scope>
    <source>
        <strain evidence="1 2">NF5</strain>
    </source>
</reference>
<protein>
    <submittedName>
        <fullName evidence="1">Uncharacterized protein</fullName>
    </submittedName>
</protein>
<sequence>MLELDKKVFGKITTKEIIGADPPEIPDTKENLEKELVSLLSQLESSSKENLEKLLEEQKIAEDHINTRPGAMALAQNKIKLFNEYSKKYTQRIKEKLES</sequence>
<dbReference type="OrthoDB" id="2269at2157"/>
<keyword evidence="2" id="KW-1185">Reference proteome</keyword>
<dbReference type="HOGENOM" id="CLU_181230_0_0_2"/>